<evidence type="ECO:0000313" key="3">
    <source>
        <dbReference type="Proteomes" id="UP000241797"/>
    </source>
</evidence>
<proteinExistence type="predicted"/>
<keyword evidence="1" id="KW-1133">Transmembrane helix</keyword>
<feature type="transmembrane region" description="Helical" evidence="1">
    <location>
        <begin position="6"/>
        <end position="28"/>
    </location>
</feature>
<keyword evidence="1" id="KW-0472">Membrane</keyword>
<feature type="transmembrane region" description="Helical" evidence="1">
    <location>
        <begin position="48"/>
        <end position="66"/>
    </location>
</feature>
<dbReference type="Proteomes" id="UP000241797">
    <property type="component" value="Segment"/>
</dbReference>
<evidence type="ECO:0000313" key="2">
    <source>
        <dbReference type="EMBL" id="AVP40333.1"/>
    </source>
</evidence>
<organism evidence="2 3">
    <name type="scientific">Staphylococcus phage phiSA_BS1</name>
    <dbReference type="NCBI Taxonomy" id="2126734"/>
    <lineage>
        <taxon>Viruses</taxon>
        <taxon>Duplodnaviria</taxon>
        <taxon>Heunggongvirae</taxon>
        <taxon>Uroviricota</taxon>
        <taxon>Caudoviricetes</taxon>
        <taxon>Herelleviridae</taxon>
        <taxon>Twortvirinae</taxon>
        <taxon>Baoshanvirus</taxon>
        <taxon>Baoshanvirus BS1</taxon>
    </lineage>
</organism>
<feature type="transmembrane region" description="Helical" evidence="1">
    <location>
        <begin position="78"/>
        <end position="103"/>
    </location>
</feature>
<accession>A0A2P1MXN7</accession>
<dbReference type="KEGG" id="vg:54990081"/>
<name>A0A2P1MXN7_9CAUD</name>
<reference evidence="2 3" key="1">
    <citation type="submission" date="2018-03" db="EMBL/GenBank/DDBJ databases">
        <title>Isolation, the biological characteristics and genomics of two new strains of lysate Staphylococcus aureus phage.</title>
        <authorList>
            <person name="Jin X."/>
            <person name="Zhang C."/>
        </authorList>
    </citation>
    <scope>NUCLEOTIDE SEQUENCE [LARGE SCALE GENOMIC DNA]</scope>
</reference>
<dbReference type="EMBL" id="MH078572">
    <property type="protein sequence ID" value="AVP40333.1"/>
    <property type="molecule type" value="Genomic_DNA"/>
</dbReference>
<dbReference type="GeneID" id="54990081"/>
<keyword evidence="3" id="KW-1185">Reference proteome</keyword>
<evidence type="ECO:0000256" key="1">
    <source>
        <dbReference type="SAM" id="Phobius"/>
    </source>
</evidence>
<dbReference type="RefSeq" id="YP_009799592.1">
    <property type="nucleotide sequence ID" value="NC_047945.1"/>
</dbReference>
<sequence>MELINIIIYVLLFVTTVNTAVQVTTGLIDERKAFQRTGETFPKWTYSYTIVPQLVFIIVGCIVLKIPTTPLSFTFNNVIWVTVGAYILYTISTLLGNLIVALLQKRDK</sequence>
<keyword evidence="1" id="KW-0812">Transmembrane</keyword>
<protein>
    <submittedName>
        <fullName evidence="2">Uncharacterized protein</fullName>
    </submittedName>
</protein>